<evidence type="ECO:0000313" key="3">
    <source>
        <dbReference type="Proteomes" id="UP000094236"/>
    </source>
</evidence>
<organism evidence="2 3">
    <name type="scientific">Pachysolen tannophilus NRRL Y-2460</name>
    <dbReference type="NCBI Taxonomy" id="669874"/>
    <lineage>
        <taxon>Eukaryota</taxon>
        <taxon>Fungi</taxon>
        <taxon>Dikarya</taxon>
        <taxon>Ascomycota</taxon>
        <taxon>Saccharomycotina</taxon>
        <taxon>Pichiomycetes</taxon>
        <taxon>Pachysolenaceae</taxon>
        <taxon>Pachysolen</taxon>
    </lineage>
</organism>
<evidence type="ECO:0000313" key="2">
    <source>
        <dbReference type="EMBL" id="ODV97669.1"/>
    </source>
</evidence>
<sequence length="464" mass="53527">MLSYEQVKALSDKEVPYRLEQLLLLNSLSTNKSTLIYGDRSIGKTYTLTKYLNHTKLKYLMIDCSIIVDVNLLLAKVYNLLSVETFKLKKVDRVRSFTNFQNFLSQLNQINLKKPIIIVLKNLENLNLSENLFKFFHEISSVQLKFWFLSSTITIPKKLLTISIPKIYFPNYSTEQIVVILLKKDLIQFPSAVCSGKVTTDDKIIFTSNFIKLIVDIYSPYSSNLNFFIDKIIENWIIFTKVIIENNYSIKTDFVKAYKEFSKSLSIDQSLKESIVSDTNIILKSDQQQLSILSKFLLIASYLASYNDIKNDFLIFSKLRSIRKRSIRRRQSSGALNSKMLSPKAFEFERMLAILNSIYQDSEYFDKKQANHGENDIILYHNGNTGLNTGMSTNNLLSNIDLYTEFSTLVSLRLIVKANSKASSGSSSNESLLNSRLKFKINCNWLLIKKFSRDLGFEIENYII</sequence>
<gene>
    <name evidence="2" type="ORF">PACTADRAFT_47540</name>
</gene>
<dbReference type="OrthoDB" id="365981at2759"/>
<feature type="non-terminal residue" evidence="2">
    <location>
        <position position="464"/>
    </location>
</feature>
<dbReference type="InterPro" id="IPR020796">
    <property type="entry name" value="ORC5"/>
</dbReference>
<dbReference type="EMBL" id="KV454011">
    <property type="protein sequence ID" value="ODV97669.1"/>
    <property type="molecule type" value="Genomic_DNA"/>
</dbReference>
<dbReference type="PANTHER" id="PTHR12705:SF0">
    <property type="entry name" value="ORIGIN RECOGNITION COMPLEX SUBUNIT 5"/>
    <property type="match status" value="1"/>
</dbReference>
<name>A0A1E4U107_PACTA</name>
<dbReference type="GO" id="GO:0006270">
    <property type="term" value="P:DNA replication initiation"/>
    <property type="evidence" value="ECO:0007669"/>
    <property type="project" value="TreeGrafter"/>
</dbReference>
<protein>
    <recommendedName>
        <fullName evidence="1">Origin recognition complex subunit 5 C-terminal domain-containing protein</fullName>
    </recommendedName>
</protein>
<dbReference type="AlphaFoldDB" id="A0A1E4U107"/>
<dbReference type="Gene3D" id="3.40.50.300">
    <property type="entry name" value="P-loop containing nucleotide triphosphate hydrolases"/>
    <property type="match status" value="1"/>
</dbReference>
<dbReference type="InterPro" id="IPR027417">
    <property type="entry name" value="P-loop_NTPase"/>
</dbReference>
<dbReference type="GO" id="GO:0003688">
    <property type="term" value="F:DNA replication origin binding"/>
    <property type="evidence" value="ECO:0007669"/>
    <property type="project" value="TreeGrafter"/>
</dbReference>
<dbReference type="SUPFAM" id="SSF52540">
    <property type="entry name" value="P-loop containing nucleoside triphosphate hydrolases"/>
    <property type="match status" value="1"/>
</dbReference>
<dbReference type="Proteomes" id="UP000094236">
    <property type="component" value="Unassembled WGS sequence"/>
</dbReference>
<dbReference type="GO" id="GO:0005664">
    <property type="term" value="C:nuclear origin of replication recognition complex"/>
    <property type="evidence" value="ECO:0007669"/>
    <property type="project" value="TreeGrafter"/>
</dbReference>
<accession>A0A1E4U107</accession>
<dbReference type="STRING" id="669874.A0A1E4U107"/>
<keyword evidence="3" id="KW-1185">Reference proteome</keyword>
<reference evidence="3" key="1">
    <citation type="submission" date="2016-05" db="EMBL/GenBank/DDBJ databases">
        <title>Comparative genomics of biotechnologically important yeasts.</title>
        <authorList>
            <consortium name="DOE Joint Genome Institute"/>
            <person name="Riley R."/>
            <person name="Haridas S."/>
            <person name="Wolfe K.H."/>
            <person name="Lopes M.R."/>
            <person name="Hittinger C.T."/>
            <person name="Goker M."/>
            <person name="Salamov A."/>
            <person name="Wisecaver J."/>
            <person name="Long T.M."/>
            <person name="Aerts A.L."/>
            <person name="Barry K."/>
            <person name="Choi C."/>
            <person name="Clum A."/>
            <person name="Coughlan A.Y."/>
            <person name="Deshpande S."/>
            <person name="Douglass A.P."/>
            <person name="Hanson S.J."/>
            <person name="Klenk H.-P."/>
            <person name="Labutti K."/>
            <person name="Lapidus A."/>
            <person name="Lindquist E."/>
            <person name="Lipzen A."/>
            <person name="Meier-Kolthoff J.P."/>
            <person name="Ohm R.A."/>
            <person name="Otillar R.P."/>
            <person name="Pangilinan J."/>
            <person name="Peng Y."/>
            <person name="Rokas A."/>
            <person name="Rosa C.A."/>
            <person name="Scheuner C."/>
            <person name="Sibirny A.A."/>
            <person name="Slot J.C."/>
            <person name="Stielow J.B."/>
            <person name="Sun H."/>
            <person name="Kurtzman C.P."/>
            <person name="Blackwell M."/>
            <person name="Grigoriev I.V."/>
            <person name="Jeffries T.W."/>
        </authorList>
    </citation>
    <scope>NUCLEOTIDE SEQUENCE [LARGE SCALE GENOMIC DNA]</scope>
    <source>
        <strain evidence="3">NRRL Y-2460</strain>
    </source>
</reference>
<dbReference type="PANTHER" id="PTHR12705">
    <property type="entry name" value="ORIGIN RECOGNITION COMPLEX SUBUNIT 5"/>
    <property type="match status" value="1"/>
</dbReference>
<dbReference type="Pfam" id="PF14630">
    <property type="entry name" value="ORC5_C"/>
    <property type="match status" value="1"/>
</dbReference>
<evidence type="ECO:0000259" key="1">
    <source>
        <dbReference type="Pfam" id="PF14630"/>
    </source>
</evidence>
<proteinExistence type="predicted"/>
<dbReference type="InterPro" id="IPR047088">
    <property type="entry name" value="ORC5_C"/>
</dbReference>
<feature type="domain" description="Origin recognition complex subunit 5 C-terminal" evidence="1">
    <location>
        <begin position="290"/>
        <end position="463"/>
    </location>
</feature>